<dbReference type="Pfam" id="PF11329">
    <property type="entry name" value="DUF3131"/>
    <property type="match status" value="1"/>
</dbReference>
<keyword evidence="3" id="KW-1185">Reference proteome</keyword>
<dbReference type="RefSeq" id="WP_058319371.1">
    <property type="nucleotide sequence ID" value="NZ_CYSF01000012.1"/>
</dbReference>
<dbReference type="AlphaFoldDB" id="A0A0P1GS01"/>
<evidence type="ECO:0000259" key="1">
    <source>
        <dbReference type="Pfam" id="PF11329"/>
    </source>
</evidence>
<protein>
    <recommendedName>
        <fullName evidence="1">DUF3131 domain-containing protein</fullName>
    </recommendedName>
</protein>
<dbReference type="OrthoDB" id="9147113at2"/>
<dbReference type="InterPro" id="IPR021478">
    <property type="entry name" value="DUF3131"/>
</dbReference>
<organism evidence="2 3">
    <name type="scientific">Thalassovita mediterranea</name>
    <dbReference type="NCBI Taxonomy" id="340021"/>
    <lineage>
        <taxon>Bacteria</taxon>
        <taxon>Pseudomonadati</taxon>
        <taxon>Pseudomonadota</taxon>
        <taxon>Alphaproteobacteria</taxon>
        <taxon>Rhodobacterales</taxon>
        <taxon>Roseobacteraceae</taxon>
        <taxon>Thalassovita</taxon>
    </lineage>
</organism>
<feature type="domain" description="DUF3131" evidence="1">
    <location>
        <begin position="61"/>
        <end position="423"/>
    </location>
</feature>
<dbReference type="EMBL" id="CYSF01000012">
    <property type="protein sequence ID" value="CUH85313.1"/>
    <property type="molecule type" value="Genomic_DNA"/>
</dbReference>
<dbReference type="STRING" id="340021.TM5383_02541"/>
<dbReference type="Proteomes" id="UP000051681">
    <property type="component" value="Unassembled WGS sequence"/>
</dbReference>
<dbReference type="Gene3D" id="1.50.10.140">
    <property type="match status" value="1"/>
</dbReference>
<name>A0A0P1GS01_9RHOB</name>
<evidence type="ECO:0000313" key="2">
    <source>
        <dbReference type="EMBL" id="CUH85313.1"/>
    </source>
</evidence>
<gene>
    <name evidence="2" type="ORF">TM5383_02541</name>
</gene>
<accession>A0A0P1GS01</accession>
<evidence type="ECO:0000313" key="3">
    <source>
        <dbReference type="Proteomes" id="UP000051681"/>
    </source>
</evidence>
<reference evidence="2 3" key="1">
    <citation type="submission" date="2015-09" db="EMBL/GenBank/DDBJ databases">
        <authorList>
            <consortium name="Swine Surveillance"/>
        </authorList>
    </citation>
    <scope>NUCLEOTIDE SEQUENCE [LARGE SCALE GENOMIC DNA]</scope>
    <source>
        <strain evidence="2 3">CECT 8383</strain>
    </source>
</reference>
<proteinExistence type="predicted"/>
<sequence length="431" mass="47888">MPFHNNLSSLVFVAGLSVTAGASLWYDAVPNFTRTSHALPVGDTTLPLKPGRGIDATDIADARVAWAYFANNTRAETGLVDAVAGFPSGTIWDQGSYLLGLVSAHRLGVISDEDFHQRAHRFLSAIAALPLYQGLLPNKVYDTRTLTMVDYENTITPEGIGWSALDIARLLSGFRVLEHHHPQYAADIRLILLQWNLGKMTAQGRLMGADHQDGQMVILQEGRLGYEQYGARAAALWGLDVLDAISARSILEWHQMSGVEVPIDQRRATKYKAVTPILSEPFFLQSLEMGLTQEGRLLAERVYRAQENRFSETGIETMVSEGHIDREPHFLYTSVYSNGRDWAVVSEDGKHHPELRSISLKAVYGWHAMYDTPYTTNLRATLSDLANETGWRSGRYEGDQSTNQVQTANTNAVVLQALHYKAFGPLMQLSK</sequence>